<protein>
    <submittedName>
        <fullName evidence="1">Uncharacterized protein</fullName>
    </submittedName>
</protein>
<name>A0ABQ4S7C6_9HYPH</name>
<evidence type="ECO:0000313" key="1">
    <source>
        <dbReference type="EMBL" id="GJD97662.1"/>
    </source>
</evidence>
<comment type="caution">
    <text evidence="1">The sequence shown here is derived from an EMBL/GenBank/DDBJ whole genome shotgun (WGS) entry which is preliminary data.</text>
</comment>
<accession>A0ABQ4S7C6</accession>
<dbReference type="Proteomes" id="UP001055125">
    <property type="component" value="Unassembled WGS sequence"/>
</dbReference>
<reference evidence="1" key="1">
    <citation type="journal article" date="2021" name="Front. Microbiol.">
        <title>Comprehensive Comparative Genomics and Phenotyping of Methylobacterium Species.</title>
        <authorList>
            <person name="Alessa O."/>
            <person name="Ogura Y."/>
            <person name="Fujitani Y."/>
            <person name="Takami H."/>
            <person name="Hayashi T."/>
            <person name="Sahin N."/>
            <person name="Tani A."/>
        </authorList>
    </citation>
    <scope>NUCLEOTIDE SEQUENCE</scope>
    <source>
        <strain evidence="1">DSM 19015</strain>
    </source>
</reference>
<dbReference type="EMBL" id="BPQP01000099">
    <property type="protein sequence ID" value="GJD97662.1"/>
    <property type="molecule type" value="Genomic_DNA"/>
</dbReference>
<proteinExistence type="predicted"/>
<gene>
    <name evidence="1" type="ORF">OCOJLMKI_4895</name>
</gene>
<organism evidence="1 2">
    <name type="scientific">Methylobacterium iners</name>
    <dbReference type="NCBI Taxonomy" id="418707"/>
    <lineage>
        <taxon>Bacteria</taxon>
        <taxon>Pseudomonadati</taxon>
        <taxon>Pseudomonadota</taxon>
        <taxon>Alphaproteobacteria</taxon>
        <taxon>Hyphomicrobiales</taxon>
        <taxon>Methylobacteriaceae</taxon>
        <taxon>Methylobacterium</taxon>
    </lineage>
</organism>
<reference evidence="1" key="2">
    <citation type="submission" date="2021-08" db="EMBL/GenBank/DDBJ databases">
        <authorList>
            <person name="Tani A."/>
            <person name="Ola A."/>
            <person name="Ogura Y."/>
            <person name="Katsura K."/>
            <person name="Hayashi T."/>
        </authorList>
    </citation>
    <scope>NUCLEOTIDE SEQUENCE</scope>
    <source>
        <strain evidence="1">DSM 19015</strain>
    </source>
</reference>
<sequence>MPSSSFKPVKLHQCVFGYDDGHRLLASSHRLSTDASSLLLLLSDLAPGLTTTGLEGYWTGVPVTSAKLYALMRTWPAPEMPRPGCVWTHVVLISFADIARFANLQAITGQFSRPDASEEFDRYAIPLDVDPEIKAGDIVEAGQKVEISDALRLVDALYSGSRKSNLPAPAGKLDAAIFGIWSQQWPRLRRSFSFRTAGGGSEASAQNFRFDIKTQTLSDLRTSDHRFDVGAMGEPWAQVAAEDVCSTGSTDFRRFIWRYGSDVRHGRDRFRFLADLYLNSRRKTYIYGELSSTLARVSAELPMLEDGKLLKQDLVTGDNRYSLLPSGDTIEKLEFFVTHPDNEALPALPPEATRVVQDVWADRADHIIAIADRAIESRSALGEALLDRLAAIAKPATFLAATRERPGLRRRLVSVNPELLDTDDLLEVSPPERLSLIELLPDDAPVTARLLDRLTVLDDLPLAQSMLRRFPEQTMRSVAARVEARETQGGSPIPGAWASVVARQASTFIEIGFIQKARSTRVLAAFAALLGHTNDPVLRAGPVPWATALKEATDDVRGSDRQMFLAFLLSLALAKPMKGSEILFVRAFEPIHTALWRSELPYEAQSMLSSYLANLFWWEQWDTCLRLRIATVNAFVHGDLDPGSFRDLTKDQRLREQLFKIADDSKKGRRLIKHGVA</sequence>
<keyword evidence="2" id="KW-1185">Reference proteome</keyword>
<dbReference type="Pfam" id="PF20012">
    <property type="entry name" value="GAP1-N1"/>
    <property type="match status" value="1"/>
</dbReference>
<evidence type="ECO:0000313" key="2">
    <source>
        <dbReference type="Proteomes" id="UP001055125"/>
    </source>
</evidence>
<dbReference type="RefSeq" id="WP_238246718.1">
    <property type="nucleotide sequence ID" value="NZ_BPQP01000099.1"/>
</dbReference>